<name>A0A097IH45_9CORY</name>
<evidence type="ECO:0000256" key="4">
    <source>
        <dbReference type="RuleBase" id="RU004514"/>
    </source>
</evidence>
<feature type="modified residue" description="N6-(pyridoxal phosphate)lysine" evidence="2 3">
    <location>
        <position position="39"/>
    </location>
</feature>
<dbReference type="PROSITE" id="PS01211">
    <property type="entry name" value="UPF0001"/>
    <property type="match status" value="1"/>
</dbReference>
<dbReference type="SUPFAM" id="SSF51419">
    <property type="entry name" value="PLP-binding barrel"/>
    <property type="match status" value="1"/>
</dbReference>
<sequence length="229" mass="23888">MTRIDDLRTNLSQVRERIAAVEAAAGREAGSVQLLPVTKFHPAADIALLAELGITDVGENREQEARAKSGELPGLNFHMIGQIQTKKANSVARWASACHSVGTVKLVEALDRGVRNALDSGSRTKALECFIQWSVDGDLSRGGAVESDLPELADAVRATDGLTLAGLMVVPPIGADPGEVFRNAKALVDGLGEGLRLSAGMSGDMEAAISSGSDIVRVGTDILGPRPVA</sequence>
<evidence type="ECO:0000259" key="5">
    <source>
        <dbReference type="Pfam" id="PF01168"/>
    </source>
</evidence>
<dbReference type="PIRSF" id="PIRSF004848">
    <property type="entry name" value="YBL036c_PLPDEIII"/>
    <property type="match status" value="1"/>
</dbReference>
<evidence type="ECO:0000313" key="7">
    <source>
        <dbReference type="Proteomes" id="UP000029914"/>
    </source>
</evidence>
<dbReference type="InterPro" id="IPR029066">
    <property type="entry name" value="PLP-binding_barrel"/>
</dbReference>
<dbReference type="CDD" id="cd00635">
    <property type="entry name" value="PLPDE_III_YBL036c_like"/>
    <property type="match status" value="1"/>
</dbReference>
<comment type="function">
    <text evidence="2">Pyridoxal 5'-phosphate (PLP)-binding protein, which is involved in PLP homeostasis.</text>
</comment>
<dbReference type="Gene3D" id="3.20.20.10">
    <property type="entry name" value="Alanine racemase"/>
    <property type="match status" value="1"/>
</dbReference>
<dbReference type="EMBL" id="CP006764">
    <property type="protein sequence ID" value="AIT61456.1"/>
    <property type="molecule type" value="Genomic_DNA"/>
</dbReference>
<dbReference type="STRING" id="558173.CDOO_09400"/>
<dbReference type="RefSeq" id="WP_020384521.1">
    <property type="nucleotide sequence ID" value="NZ_AQUX01000001.1"/>
</dbReference>
<gene>
    <name evidence="6" type="ORF">CDOO_09400</name>
</gene>
<dbReference type="KEGG" id="cdo:CDOO_09400"/>
<dbReference type="NCBIfam" id="TIGR00044">
    <property type="entry name" value="YggS family pyridoxal phosphate-dependent enzyme"/>
    <property type="match status" value="1"/>
</dbReference>
<dbReference type="HAMAP" id="MF_02087">
    <property type="entry name" value="PLP_homeostasis"/>
    <property type="match status" value="1"/>
</dbReference>
<comment type="similarity">
    <text evidence="2 4">Belongs to the pyridoxal phosphate-binding protein YggS/PROSC family.</text>
</comment>
<dbReference type="GO" id="GO:0030170">
    <property type="term" value="F:pyridoxal phosphate binding"/>
    <property type="evidence" value="ECO:0007669"/>
    <property type="project" value="UniProtKB-UniRule"/>
</dbReference>
<comment type="cofactor">
    <cofactor evidence="3">
        <name>pyridoxal 5'-phosphate</name>
        <dbReference type="ChEBI" id="CHEBI:597326"/>
    </cofactor>
</comment>
<evidence type="ECO:0000256" key="3">
    <source>
        <dbReference type="PIRSR" id="PIRSR004848-1"/>
    </source>
</evidence>
<keyword evidence="1 2" id="KW-0663">Pyridoxal phosphate</keyword>
<evidence type="ECO:0000313" key="6">
    <source>
        <dbReference type="EMBL" id="AIT61456.1"/>
    </source>
</evidence>
<dbReference type="eggNOG" id="COG0325">
    <property type="taxonomic scope" value="Bacteria"/>
</dbReference>
<dbReference type="Pfam" id="PF01168">
    <property type="entry name" value="Ala_racemase_N"/>
    <property type="match status" value="1"/>
</dbReference>
<reference evidence="6 7" key="1">
    <citation type="submission" date="2013-09" db="EMBL/GenBank/DDBJ databases">
        <title>Complete genome sequence of Corynebacterium doosanense CAU 212(T) (=DSM 45436(T)), isolated from activated sludge.</title>
        <authorList>
            <person name="Schaffert L."/>
            <person name="Albersmeier A."/>
            <person name="Kalinowski J."/>
            <person name="Ruckert C."/>
        </authorList>
    </citation>
    <scope>NUCLEOTIDE SEQUENCE [LARGE SCALE GENOMIC DNA]</scope>
    <source>
        <strain evidence="6 7">CAU 212</strain>
    </source>
</reference>
<dbReference type="InterPro" id="IPR011078">
    <property type="entry name" value="PyrdxlP_homeostasis"/>
</dbReference>
<evidence type="ECO:0000256" key="2">
    <source>
        <dbReference type="HAMAP-Rule" id="MF_02087"/>
    </source>
</evidence>
<dbReference type="PANTHER" id="PTHR10146:SF14">
    <property type="entry name" value="PYRIDOXAL PHOSPHATE HOMEOSTASIS PROTEIN"/>
    <property type="match status" value="1"/>
</dbReference>
<evidence type="ECO:0000256" key="1">
    <source>
        <dbReference type="ARBA" id="ARBA00022898"/>
    </source>
</evidence>
<dbReference type="OrthoDB" id="9804072at2"/>
<dbReference type="Proteomes" id="UP000029914">
    <property type="component" value="Chromosome"/>
</dbReference>
<dbReference type="HOGENOM" id="CLU_059988_0_0_11"/>
<accession>A0A097IH45</accession>
<proteinExistence type="inferred from homology"/>
<organism evidence="6 7">
    <name type="scientific">Corynebacterium doosanense CAU 212 = DSM 45436</name>
    <dbReference type="NCBI Taxonomy" id="558173"/>
    <lineage>
        <taxon>Bacteria</taxon>
        <taxon>Bacillati</taxon>
        <taxon>Actinomycetota</taxon>
        <taxon>Actinomycetes</taxon>
        <taxon>Mycobacteriales</taxon>
        <taxon>Corynebacteriaceae</taxon>
        <taxon>Corynebacterium</taxon>
    </lineage>
</organism>
<protein>
    <recommendedName>
        <fullName evidence="2">Pyridoxal phosphate homeostasis protein</fullName>
        <shortName evidence="2">PLP homeostasis protein</shortName>
    </recommendedName>
</protein>
<keyword evidence="7" id="KW-1185">Reference proteome</keyword>
<dbReference type="InterPro" id="IPR001608">
    <property type="entry name" value="Ala_racemase_N"/>
</dbReference>
<dbReference type="PANTHER" id="PTHR10146">
    <property type="entry name" value="PROLINE SYNTHETASE CO-TRANSCRIBED BACTERIAL HOMOLOG PROTEIN"/>
    <property type="match status" value="1"/>
</dbReference>
<dbReference type="AlphaFoldDB" id="A0A097IH45"/>
<feature type="domain" description="Alanine racemase N-terminal" evidence="5">
    <location>
        <begin position="10"/>
        <end position="227"/>
    </location>
</feature>